<dbReference type="PANTHER" id="PTHR30506">
    <property type="entry name" value="INNER MEMBRANE PROTEIN"/>
    <property type="match status" value="1"/>
</dbReference>
<evidence type="ECO:0000256" key="5">
    <source>
        <dbReference type="ARBA" id="ARBA00022989"/>
    </source>
</evidence>
<feature type="transmembrane region" description="Helical" evidence="7">
    <location>
        <begin position="65"/>
        <end position="84"/>
    </location>
</feature>
<evidence type="ECO:0000256" key="7">
    <source>
        <dbReference type="SAM" id="Phobius"/>
    </source>
</evidence>
<keyword evidence="3" id="KW-1003">Cell membrane</keyword>
<feature type="transmembrane region" description="Helical" evidence="7">
    <location>
        <begin position="150"/>
        <end position="168"/>
    </location>
</feature>
<gene>
    <name evidence="9" type="ORF">GCM10007879_06050</name>
</gene>
<proteinExistence type="inferred from homology"/>
<feature type="transmembrane region" description="Helical" evidence="7">
    <location>
        <begin position="91"/>
        <end position="110"/>
    </location>
</feature>
<keyword evidence="4 7" id="KW-0812">Transmembrane</keyword>
<evidence type="ECO:0000256" key="3">
    <source>
        <dbReference type="ARBA" id="ARBA00022475"/>
    </source>
</evidence>
<keyword evidence="10" id="KW-1185">Reference proteome</keyword>
<dbReference type="Proteomes" id="UP001161405">
    <property type="component" value="Unassembled WGS sequence"/>
</dbReference>
<comment type="similarity">
    <text evidence="2">Belongs to the UPF0126 family.</text>
</comment>
<feature type="transmembrane region" description="Helical" evidence="7">
    <location>
        <begin position="6"/>
        <end position="25"/>
    </location>
</feature>
<protein>
    <submittedName>
        <fullName evidence="9">Membrane protein</fullName>
    </submittedName>
</protein>
<feature type="domain" description="Glycine transporter" evidence="8">
    <location>
        <begin position="8"/>
        <end position="81"/>
    </location>
</feature>
<feature type="domain" description="Glycine transporter" evidence="8">
    <location>
        <begin position="92"/>
        <end position="163"/>
    </location>
</feature>
<name>A0ABQ5UPT1_9HYPH</name>
<reference evidence="9" key="1">
    <citation type="journal article" date="2014" name="Int. J. Syst. Evol. Microbiol.">
        <title>Complete genome of a new Firmicutes species belonging to the dominant human colonic microbiota ('Ruminococcus bicirculans') reveals two chromosomes and a selective capacity to utilize plant glucans.</title>
        <authorList>
            <consortium name="NISC Comparative Sequencing Program"/>
            <person name="Wegmann U."/>
            <person name="Louis P."/>
            <person name="Goesmann A."/>
            <person name="Henrissat B."/>
            <person name="Duncan S.H."/>
            <person name="Flint H.J."/>
        </authorList>
    </citation>
    <scope>NUCLEOTIDE SEQUENCE</scope>
    <source>
        <strain evidence="9">NBRC 107169</strain>
    </source>
</reference>
<keyword evidence="6 7" id="KW-0472">Membrane</keyword>
<dbReference type="PANTHER" id="PTHR30506:SF3">
    <property type="entry name" value="UPF0126 INNER MEMBRANE PROTEIN YADS-RELATED"/>
    <property type="match status" value="1"/>
</dbReference>
<evidence type="ECO:0000313" key="10">
    <source>
        <dbReference type="Proteomes" id="UP001161405"/>
    </source>
</evidence>
<evidence type="ECO:0000256" key="1">
    <source>
        <dbReference type="ARBA" id="ARBA00004651"/>
    </source>
</evidence>
<dbReference type="Pfam" id="PF03458">
    <property type="entry name" value="Gly_transporter"/>
    <property type="match status" value="2"/>
</dbReference>
<reference evidence="9" key="2">
    <citation type="submission" date="2023-01" db="EMBL/GenBank/DDBJ databases">
        <title>Draft genome sequence of Maritalea porphyrae strain NBRC 107169.</title>
        <authorList>
            <person name="Sun Q."/>
            <person name="Mori K."/>
        </authorList>
    </citation>
    <scope>NUCLEOTIDE SEQUENCE</scope>
    <source>
        <strain evidence="9">NBRC 107169</strain>
    </source>
</reference>
<dbReference type="RefSeq" id="WP_284361931.1">
    <property type="nucleotide sequence ID" value="NZ_BSNI01000001.1"/>
</dbReference>
<evidence type="ECO:0000256" key="2">
    <source>
        <dbReference type="ARBA" id="ARBA00008193"/>
    </source>
</evidence>
<accession>A0ABQ5UPT1</accession>
<organism evidence="9 10">
    <name type="scientific">Maritalea porphyrae</name>
    <dbReference type="NCBI Taxonomy" id="880732"/>
    <lineage>
        <taxon>Bacteria</taxon>
        <taxon>Pseudomonadati</taxon>
        <taxon>Pseudomonadota</taxon>
        <taxon>Alphaproteobacteria</taxon>
        <taxon>Hyphomicrobiales</taxon>
        <taxon>Devosiaceae</taxon>
        <taxon>Maritalea</taxon>
    </lineage>
</organism>
<feature type="transmembrane region" description="Helical" evidence="7">
    <location>
        <begin position="116"/>
        <end position="138"/>
    </location>
</feature>
<evidence type="ECO:0000313" key="9">
    <source>
        <dbReference type="EMBL" id="GLQ16356.1"/>
    </source>
</evidence>
<sequence length="208" mass="22416">MFSVPIYYLDLFGVAIFATTGALVASRKQLDIISFALLATLTGVGGGTVRDLILDRPVFWTVDQTYLITCIAIAVVAFFASHLIQRRYIALLWLDAIGLAAYGVLGAHIAHQHGQGFFVATALGMMTATFGGMIRDVVSDENTLILQDEIYATAALFAAGGYISLVYLGVTPTIAAISGTVIGFILRAGAIQFGWQLPRYKPREGKEY</sequence>
<feature type="transmembrane region" description="Helical" evidence="7">
    <location>
        <begin position="32"/>
        <end position="53"/>
    </location>
</feature>
<dbReference type="EMBL" id="BSNI01000001">
    <property type="protein sequence ID" value="GLQ16356.1"/>
    <property type="molecule type" value="Genomic_DNA"/>
</dbReference>
<feature type="transmembrane region" description="Helical" evidence="7">
    <location>
        <begin position="174"/>
        <end position="195"/>
    </location>
</feature>
<evidence type="ECO:0000256" key="6">
    <source>
        <dbReference type="ARBA" id="ARBA00023136"/>
    </source>
</evidence>
<evidence type="ECO:0000259" key="8">
    <source>
        <dbReference type="Pfam" id="PF03458"/>
    </source>
</evidence>
<comment type="caution">
    <text evidence="9">The sequence shown here is derived from an EMBL/GenBank/DDBJ whole genome shotgun (WGS) entry which is preliminary data.</text>
</comment>
<comment type="subcellular location">
    <subcellularLocation>
        <location evidence="1">Cell membrane</location>
        <topology evidence="1">Multi-pass membrane protein</topology>
    </subcellularLocation>
</comment>
<evidence type="ECO:0000256" key="4">
    <source>
        <dbReference type="ARBA" id="ARBA00022692"/>
    </source>
</evidence>
<dbReference type="InterPro" id="IPR005115">
    <property type="entry name" value="Gly_transporter"/>
</dbReference>
<keyword evidence="5 7" id="KW-1133">Transmembrane helix</keyword>